<sequence length="68" mass="7680">MSAKKKASMRLTIPITPRAPRNPLVAVAKLRQAGSHRASRKTERKTQQRALKKYLRKDGLPTTERLAT</sequence>
<dbReference type="RefSeq" id="WP_189493380.1">
    <property type="nucleotide sequence ID" value="NZ_BMZG01000007.1"/>
</dbReference>
<evidence type="ECO:0000256" key="1">
    <source>
        <dbReference type="SAM" id="MobiDB-lite"/>
    </source>
</evidence>
<proteinExistence type="predicted"/>
<feature type="region of interest" description="Disordered" evidence="1">
    <location>
        <begin position="31"/>
        <end position="68"/>
    </location>
</feature>
<dbReference type="EMBL" id="BMZG01000007">
    <property type="protein sequence ID" value="GHA75307.1"/>
    <property type="molecule type" value="Genomic_DNA"/>
</dbReference>
<organism evidence="2 3">
    <name type="scientific">Formosimonas limnophila</name>
    <dbReference type="NCBI Taxonomy" id="1384487"/>
    <lineage>
        <taxon>Bacteria</taxon>
        <taxon>Pseudomonadati</taxon>
        <taxon>Pseudomonadota</taxon>
        <taxon>Betaproteobacteria</taxon>
        <taxon>Burkholderiales</taxon>
        <taxon>Burkholderiaceae</taxon>
        <taxon>Formosimonas</taxon>
    </lineage>
</organism>
<evidence type="ECO:0000313" key="3">
    <source>
        <dbReference type="Proteomes" id="UP000614287"/>
    </source>
</evidence>
<dbReference type="Proteomes" id="UP000614287">
    <property type="component" value="Unassembled WGS sequence"/>
</dbReference>
<accession>A0A8J3CNJ6</accession>
<keyword evidence="3" id="KW-1185">Reference proteome</keyword>
<evidence type="ECO:0000313" key="2">
    <source>
        <dbReference type="EMBL" id="GHA75307.1"/>
    </source>
</evidence>
<name>A0A8J3CNJ6_9BURK</name>
<reference evidence="2" key="2">
    <citation type="submission" date="2020-09" db="EMBL/GenBank/DDBJ databases">
        <authorList>
            <person name="Sun Q."/>
            <person name="Kim S."/>
        </authorList>
    </citation>
    <scope>NUCLEOTIDE SEQUENCE</scope>
    <source>
        <strain evidence="2">KCTC 32501</strain>
    </source>
</reference>
<gene>
    <name evidence="2" type="ORF">GCM10009007_15560</name>
</gene>
<reference evidence="2" key="1">
    <citation type="journal article" date="2014" name="Int. J. Syst. Evol. Microbiol.">
        <title>Complete genome sequence of Corynebacterium casei LMG S-19264T (=DSM 44701T), isolated from a smear-ripened cheese.</title>
        <authorList>
            <consortium name="US DOE Joint Genome Institute (JGI-PGF)"/>
            <person name="Walter F."/>
            <person name="Albersmeier A."/>
            <person name="Kalinowski J."/>
            <person name="Ruckert C."/>
        </authorList>
    </citation>
    <scope>NUCLEOTIDE SEQUENCE</scope>
    <source>
        <strain evidence="2">KCTC 32501</strain>
    </source>
</reference>
<protein>
    <submittedName>
        <fullName evidence="2">Uncharacterized protein</fullName>
    </submittedName>
</protein>
<dbReference type="AlphaFoldDB" id="A0A8J3CNJ6"/>
<comment type="caution">
    <text evidence="2">The sequence shown here is derived from an EMBL/GenBank/DDBJ whole genome shotgun (WGS) entry which is preliminary data.</text>
</comment>